<feature type="region of interest" description="Disordered" evidence="1">
    <location>
        <begin position="371"/>
        <end position="393"/>
    </location>
</feature>
<dbReference type="Gene3D" id="3.80.10.10">
    <property type="entry name" value="Ribonuclease Inhibitor"/>
    <property type="match status" value="1"/>
</dbReference>
<evidence type="ECO:0000313" key="3">
    <source>
        <dbReference type="Proteomes" id="UP000481861"/>
    </source>
</evidence>
<comment type="caution">
    <text evidence="2">The sequence shown here is derived from an EMBL/GenBank/DDBJ whole genome shotgun (WGS) entry which is preliminary data.</text>
</comment>
<gene>
    <name evidence="2" type="ORF">BDV95DRAFT_580308</name>
</gene>
<dbReference type="AlphaFoldDB" id="A0A7C8I197"/>
<name>A0A7C8I197_9PLEO</name>
<evidence type="ECO:0008006" key="4">
    <source>
        <dbReference type="Google" id="ProtNLM"/>
    </source>
</evidence>
<dbReference type="InterPro" id="IPR032675">
    <property type="entry name" value="LRR_dom_sf"/>
</dbReference>
<dbReference type="OrthoDB" id="3750626at2759"/>
<protein>
    <recommendedName>
        <fullName evidence="4">F-box domain-containing protein</fullName>
    </recommendedName>
</protein>
<sequence>MAQLLCLPNEILHQTLSSLRSDPIDHVSIYSTNRNLKCAALTCRRFRDIAQILLHKAPLIQSKRSILAKRDGGSRLAPVIRLLRTLLERPDLRVRIETLTIDFYIHLKGTNGRDEPERFRITEARDLVKQMAAAFETKEITDEHWSKALGEERDYPLFGLLLSILPNLKKLHIMELSNLDVIQKIFARTHGIDKYPDIPSLAGLQSLKLEGRQVLSRISELPSLRALDLNLFISDYGLSTLPATFTLTKLRVNCCFRALRVHSASDWQVYVNWAGMANLLARVRGLTTLQLYDESAEKFNYRRNQIVQLNFAALFAAVESDQSIFETLESLELPTSWIDLEGQSSAPFRTLQYFKRLRHLKTSSLALVPHRYGQSSPDEEGSTVTGSPQGSISTATSCLPSTIKQLEVHQSNQATLRWLDDVLRYKDVSFPNIQYLRLEPQSSIRPANLAENLQPDNALSSDDIFSFTQRCALSGIKCCEVSF</sequence>
<feature type="compositionally biased region" description="Polar residues" evidence="1">
    <location>
        <begin position="382"/>
        <end position="393"/>
    </location>
</feature>
<evidence type="ECO:0000313" key="2">
    <source>
        <dbReference type="EMBL" id="KAF2868134.1"/>
    </source>
</evidence>
<dbReference type="Proteomes" id="UP000481861">
    <property type="component" value="Unassembled WGS sequence"/>
</dbReference>
<proteinExistence type="predicted"/>
<keyword evidence="3" id="KW-1185">Reference proteome</keyword>
<accession>A0A7C8I197</accession>
<evidence type="ECO:0000256" key="1">
    <source>
        <dbReference type="SAM" id="MobiDB-lite"/>
    </source>
</evidence>
<reference evidence="2 3" key="1">
    <citation type="submission" date="2020-01" db="EMBL/GenBank/DDBJ databases">
        <authorList>
            <consortium name="DOE Joint Genome Institute"/>
            <person name="Haridas S."/>
            <person name="Albert R."/>
            <person name="Binder M."/>
            <person name="Bloem J."/>
            <person name="Labutti K."/>
            <person name="Salamov A."/>
            <person name="Andreopoulos B."/>
            <person name="Baker S.E."/>
            <person name="Barry K."/>
            <person name="Bills G."/>
            <person name="Bluhm B.H."/>
            <person name="Cannon C."/>
            <person name="Castanera R."/>
            <person name="Culley D.E."/>
            <person name="Daum C."/>
            <person name="Ezra D."/>
            <person name="Gonzalez J.B."/>
            <person name="Henrissat B."/>
            <person name="Kuo A."/>
            <person name="Liang C."/>
            <person name="Lipzen A."/>
            <person name="Lutzoni F."/>
            <person name="Magnuson J."/>
            <person name="Mondo S."/>
            <person name="Nolan M."/>
            <person name="Ohm R."/>
            <person name="Pangilinan J."/>
            <person name="Park H.-J.H."/>
            <person name="Ramirez L."/>
            <person name="Alfaro M."/>
            <person name="Sun H."/>
            <person name="Tritt A."/>
            <person name="Yoshinaga Y."/>
            <person name="Zwiers L.-H.L."/>
            <person name="Turgeon B.G."/>
            <person name="Goodwin S.B."/>
            <person name="Spatafora J.W."/>
            <person name="Crous P.W."/>
            <person name="Grigoriev I.V."/>
        </authorList>
    </citation>
    <scope>NUCLEOTIDE SEQUENCE [LARGE SCALE GENOMIC DNA]</scope>
    <source>
        <strain evidence="2 3">CBS 611.86</strain>
    </source>
</reference>
<organism evidence="2 3">
    <name type="scientific">Massariosphaeria phaeospora</name>
    <dbReference type="NCBI Taxonomy" id="100035"/>
    <lineage>
        <taxon>Eukaryota</taxon>
        <taxon>Fungi</taxon>
        <taxon>Dikarya</taxon>
        <taxon>Ascomycota</taxon>
        <taxon>Pezizomycotina</taxon>
        <taxon>Dothideomycetes</taxon>
        <taxon>Pleosporomycetidae</taxon>
        <taxon>Pleosporales</taxon>
        <taxon>Pleosporales incertae sedis</taxon>
        <taxon>Massariosphaeria</taxon>
    </lineage>
</organism>
<dbReference type="EMBL" id="JAADJZ010000020">
    <property type="protein sequence ID" value="KAF2868134.1"/>
    <property type="molecule type" value="Genomic_DNA"/>
</dbReference>
<dbReference type="SUPFAM" id="SSF52047">
    <property type="entry name" value="RNI-like"/>
    <property type="match status" value="1"/>
</dbReference>